<dbReference type="OrthoDB" id="5956163at2759"/>
<feature type="disulfide bond" description="Redox-active" evidence="10">
    <location>
        <begin position="166"/>
        <end position="171"/>
    </location>
</feature>
<evidence type="ECO:0000256" key="4">
    <source>
        <dbReference type="ARBA" id="ARBA00022857"/>
    </source>
</evidence>
<evidence type="ECO:0000313" key="15">
    <source>
        <dbReference type="Proteomes" id="UP000444721"/>
    </source>
</evidence>
<name>A0A6A5BG58_NAEFO</name>
<evidence type="ECO:0008006" key="16">
    <source>
        <dbReference type="Google" id="ProtNLM"/>
    </source>
</evidence>
<feature type="binding site" evidence="9">
    <location>
        <position position="175"/>
    </location>
    <ligand>
        <name>FAD</name>
        <dbReference type="ChEBI" id="CHEBI:57692"/>
    </ligand>
</feature>
<dbReference type="SUPFAM" id="SSF55424">
    <property type="entry name" value="FAD/NAD-linked reductases, dimerisation (C-terminal) domain"/>
    <property type="match status" value="1"/>
</dbReference>
<evidence type="ECO:0000256" key="5">
    <source>
        <dbReference type="ARBA" id="ARBA00023002"/>
    </source>
</evidence>
<evidence type="ECO:0000256" key="2">
    <source>
        <dbReference type="ARBA" id="ARBA00022630"/>
    </source>
</evidence>
<dbReference type="Pfam" id="PF07992">
    <property type="entry name" value="Pyr_redox_2"/>
    <property type="match status" value="1"/>
</dbReference>
<keyword evidence="3 9" id="KW-0274">FAD</keyword>
<feature type="active site" description="Proton acceptor" evidence="8">
    <location>
        <position position="592"/>
    </location>
</feature>
<keyword evidence="7 11" id="KW-0676">Redox-active center</keyword>
<dbReference type="OMA" id="MPTKYDL"/>
<keyword evidence="15" id="KW-1185">Reference proteome</keyword>
<dbReference type="InterPro" id="IPR006338">
    <property type="entry name" value="Thioredoxin/glutathione_Rdtase"/>
</dbReference>
<dbReference type="FunFam" id="3.50.50.60:FF:000012">
    <property type="entry name" value="Thioredoxin reductase 1, cytoplasmic"/>
    <property type="match status" value="1"/>
</dbReference>
<dbReference type="RefSeq" id="XP_044557723.1">
    <property type="nucleotide sequence ID" value="XM_044712553.1"/>
</dbReference>
<keyword evidence="6" id="KW-1015">Disulfide bond</keyword>
<dbReference type="SUPFAM" id="SSF51905">
    <property type="entry name" value="FAD/NAD(P)-binding domain"/>
    <property type="match status" value="1"/>
</dbReference>
<evidence type="ECO:0000256" key="3">
    <source>
        <dbReference type="ARBA" id="ARBA00022827"/>
    </source>
</evidence>
<dbReference type="InterPro" id="IPR012999">
    <property type="entry name" value="Pyr_OxRdtase_I_AS"/>
</dbReference>
<evidence type="ECO:0000256" key="1">
    <source>
        <dbReference type="ARBA" id="ARBA00007532"/>
    </source>
</evidence>
<dbReference type="NCBIfam" id="TIGR01438">
    <property type="entry name" value="TGR"/>
    <property type="match status" value="1"/>
</dbReference>
<dbReference type="PIRSF" id="PIRSF000350">
    <property type="entry name" value="Mercury_reductase_MerA"/>
    <property type="match status" value="1"/>
</dbReference>
<organism evidence="14 15">
    <name type="scientific">Naegleria fowleri</name>
    <name type="common">Brain eating amoeba</name>
    <dbReference type="NCBI Taxonomy" id="5763"/>
    <lineage>
        <taxon>Eukaryota</taxon>
        <taxon>Discoba</taxon>
        <taxon>Heterolobosea</taxon>
        <taxon>Tetramitia</taxon>
        <taxon>Eutetramitia</taxon>
        <taxon>Vahlkampfiidae</taxon>
        <taxon>Naegleria</taxon>
    </lineage>
</organism>
<feature type="binding site" evidence="9">
    <location>
        <position position="451"/>
    </location>
    <ligand>
        <name>FAD</name>
        <dbReference type="ChEBI" id="CHEBI:57692"/>
    </ligand>
</feature>
<evidence type="ECO:0000313" key="14">
    <source>
        <dbReference type="EMBL" id="KAF0973010.1"/>
    </source>
</evidence>
<reference evidence="14 15" key="1">
    <citation type="journal article" date="2019" name="Sci. Rep.">
        <title>Nanopore sequencing improves the draft genome of the human pathogenic amoeba Naegleria fowleri.</title>
        <authorList>
            <person name="Liechti N."/>
            <person name="Schurch N."/>
            <person name="Bruggmann R."/>
            <person name="Wittwer M."/>
        </authorList>
    </citation>
    <scope>NUCLEOTIDE SEQUENCE [LARGE SCALE GENOMIC DNA]</scope>
    <source>
        <strain evidence="14 15">ATCC 30894</strain>
    </source>
</reference>
<dbReference type="GO" id="GO:0004791">
    <property type="term" value="F:thioredoxin-disulfide reductase (NADPH) activity"/>
    <property type="evidence" value="ECO:0007669"/>
    <property type="project" value="InterPro"/>
</dbReference>
<dbReference type="InterPro" id="IPR046952">
    <property type="entry name" value="GSHR/TRXR-like"/>
</dbReference>
<comment type="similarity">
    <text evidence="1 11">Belongs to the class-I pyridine nucleotide-disulfide oxidoreductase family.</text>
</comment>
<accession>A0A6A5BG58</accession>
<dbReference type="GO" id="GO:0045454">
    <property type="term" value="P:cell redox homeostasis"/>
    <property type="evidence" value="ECO:0007669"/>
    <property type="project" value="InterPro"/>
</dbReference>
<dbReference type="GO" id="GO:0006749">
    <property type="term" value="P:glutathione metabolic process"/>
    <property type="evidence" value="ECO:0007669"/>
    <property type="project" value="TreeGrafter"/>
</dbReference>
<protein>
    <recommendedName>
        <fullName evidence="16">Glutathione-disulfide reductase</fullName>
    </recommendedName>
</protein>
<dbReference type="VEuPathDB" id="AmoebaDB:NF0022930"/>
<sequence length="617" mass="68807">MLRNGSSLLSLKAIHASSTRTRTLRKKSFGFFINQFYGVKTCSSSYSRALRNKDHQESRQLFNPVISDHTIHGNPNISYVGNSSNNHHNLRNISFQLNKNEKIPNHFDYVVIGGGSGGIACSKQLSLASNSNTKICLIDYRDPSNHWLSERNGKLNGWLWPLGGTCVNIGCIPKKLMHKAAQIGETISRDAAEFGWKAKSEQHDWKTLVSNVQNYIKSLNFGYRTAMTHTYAFDAQDSSQKKLYYLNMKAKFINDHTLELTDPRKQTTRTITADQIIISVGGAPNIPSDVPGAKEYCITSDDIFSLREAPGKTLVIGASYIALETASFLRGLGYDSTVMIRSIPLRGFDQECAWKIVDGMKDRGTKFLERCIPIKIEKLDQGEVGDEYLVHYKNLDNGMIQTEKFNTVMFAVGRRAVTSELNISLDMDENGKIIVNEREETSKKHIYAIGDCINRKTELTPVAIKAGTLLANRLCSAGEELMDYDNVPTTIFTHPYEYGCCGLSEEEAIARFGEDQIDVYISSYAPIEHSLAHRDENKTFMKLICHKTNENTERVIGFHYVGDNAGEITMGVAVAMKSGATKQNFDHTIGIHPTAAEEMTLLTITKRSGKSAEKAGC</sequence>
<dbReference type="Gene3D" id="3.30.390.30">
    <property type="match status" value="1"/>
</dbReference>
<evidence type="ECO:0000256" key="7">
    <source>
        <dbReference type="ARBA" id="ARBA00023284"/>
    </source>
</evidence>
<evidence type="ECO:0000256" key="6">
    <source>
        <dbReference type="ARBA" id="ARBA00023157"/>
    </source>
</evidence>
<keyword evidence="9" id="KW-0547">Nucleotide-binding</keyword>
<dbReference type="InterPro" id="IPR036188">
    <property type="entry name" value="FAD/NAD-bd_sf"/>
</dbReference>
<feature type="binding site" evidence="9">
    <location>
        <position position="413"/>
    </location>
    <ligand>
        <name>NAD(+)</name>
        <dbReference type="ChEBI" id="CHEBI:57540"/>
    </ligand>
</feature>
<evidence type="ECO:0000256" key="10">
    <source>
        <dbReference type="PIRSR" id="PIRSR000350-4"/>
    </source>
</evidence>
<dbReference type="InterPro" id="IPR001100">
    <property type="entry name" value="Pyr_nuc-diS_OxRdtase"/>
</dbReference>
<comment type="caution">
    <text evidence="14">The sequence shown here is derived from an EMBL/GenBank/DDBJ whole genome shotgun (WGS) entry which is preliminary data.</text>
</comment>
<dbReference type="GO" id="GO:0034599">
    <property type="term" value="P:cellular response to oxidative stress"/>
    <property type="evidence" value="ECO:0007669"/>
    <property type="project" value="TreeGrafter"/>
</dbReference>
<dbReference type="PRINTS" id="PR00368">
    <property type="entry name" value="FADPNR"/>
</dbReference>
<dbReference type="PRINTS" id="PR00411">
    <property type="entry name" value="PNDRDTASEI"/>
</dbReference>
<evidence type="ECO:0000256" key="9">
    <source>
        <dbReference type="PIRSR" id="PIRSR000350-3"/>
    </source>
</evidence>
<comment type="cofactor">
    <cofactor evidence="9">
        <name>FAD</name>
        <dbReference type="ChEBI" id="CHEBI:57692"/>
    </cofactor>
    <text evidence="9">Binds 1 FAD per subunit.</text>
</comment>
<evidence type="ECO:0000259" key="12">
    <source>
        <dbReference type="Pfam" id="PF02852"/>
    </source>
</evidence>
<dbReference type="InterPro" id="IPR023753">
    <property type="entry name" value="FAD/NAD-binding_dom"/>
</dbReference>
<evidence type="ECO:0000256" key="8">
    <source>
        <dbReference type="PIRSR" id="PIRSR000350-2"/>
    </source>
</evidence>
<dbReference type="VEuPathDB" id="AmoebaDB:FDP41_008674"/>
<dbReference type="FunFam" id="3.30.390.30:FF:000004">
    <property type="entry name" value="Thioredoxin reductase 1, cytoplasmic"/>
    <property type="match status" value="1"/>
</dbReference>
<keyword evidence="2 11" id="KW-0285">Flavoprotein</keyword>
<dbReference type="PANTHER" id="PTHR42737:SF7">
    <property type="entry name" value="THIOREDOXIN-DISULFIDE REDUCTASE"/>
    <property type="match status" value="1"/>
</dbReference>
<gene>
    <name evidence="14" type="ORF">FDP41_008674</name>
</gene>
<dbReference type="Pfam" id="PF02852">
    <property type="entry name" value="Pyr_redox_dim"/>
    <property type="match status" value="1"/>
</dbReference>
<keyword evidence="9" id="KW-0520">NAD</keyword>
<evidence type="ECO:0000259" key="13">
    <source>
        <dbReference type="Pfam" id="PF07992"/>
    </source>
</evidence>
<dbReference type="GO" id="GO:0005739">
    <property type="term" value="C:mitochondrion"/>
    <property type="evidence" value="ECO:0007669"/>
    <property type="project" value="TreeGrafter"/>
</dbReference>
<dbReference type="PROSITE" id="PS00076">
    <property type="entry name" value="PYRIDINE_REDOX_1"/>
    <property type="match status" value="1"/>
</dbReference>
<dbReference type="Proteomes" id="UP000444721">
    <property type="component" value="Unassembled WGS sequence"/>
</dbReference>
<feature type="domain" description="FAD/NAD(P)-binding" evidence="13">
    <location>
        <begin position="107"/>
        <end position="467"/>
    </location>
</feature>
<keyword evidence="5 11" id="KW-0560">Oxidoreductase</keyword>
<dbReference type="EMBL" id="VFQX01000063">
    <property type="protein sequence ID" value="KAF0973010.1"/>
    <property type="molecule type" value="Genomic_DNA"/>
</dbReference>
<feature type="domain" description="Pyridine nucleotide-disulphide oxidoreductase dimerisation" evidence="12">
    <location>
        <begin position="487"/>
        <end position="600"/>
    </location>
</feature>
<keyword evidence="4" id="KW-0521">NADP</keyword>
<dbReference type="GO" id="GO:0050660">
    <property type="term" value="F:flavin adenine dinucleotide binding"/>
    <property type="evidence" value="ECO:0007669"/>
    <property type="project" value="InterPro"/>
</dbReference>
<dbReference type="VEuPathDB" id="AmoebaDB:NfTy_007890"/>
<feature type="binding site" evidence="9">
    <location>
        <begin position="317"/>
        <end position="324"/>
    </location>
    <ligand>
        <name>NAD(+)</name>
        <dbReference type="ChEBI" id="CHEBI:57540"/>
    </ligand>
</feature>
<dbReference type="GO" id="GO:0005829">
    <property type="term" value="C:cytosol"/>
    <property type="evidence" value="ECO:0007669"/>
    <property type="project" value="TreeGrafter"/>
</dbReference>
<dbReference type="InterPro" id="IPR004099">
    <property type="entry name" value="Pyr_nucl-diS_OxRdtase_dimer"/>
</dbReference>
<dbReference type="GeneID" id="68115892"/>
<dbReference type="InterPro" id="IPR016156">
    <property type="entry name" value="FAD/NAD-linked_Rdtase_dimer_sf"/>
</dbReference>
<dbReference type="GO" id="GO:0004362">
    <property type="term" value="F:glutathione-disulfide reductase (NADPH) activity"/>
    <property type="evidence" value="ECO:0007669"/>
    <property type="project" value="TreeGrafter"/>
</dbReference>
<evidence type="ECO:0000256" key="11">
    <source>
        <dbReference type="RuleBase" id="RU003691"/>
    </source>
</evidence>
<proteinExistence type="inferred from homology"/>
<dbReference type="AlphaFoldDB" id="A0A6A5BG58"/>
<dbReference type="Gene3D" id="3.50.50.60">
    <property type="entry name" value="FAD/NAD(P)-binding domain"/>
    <property type="match status" value="2"/>
</dbReference>
<dbReference type="PANTHER" id="PTHR42737">
    <property type="entry name" value="GLUTATHIONE REDUCTASE"/>
    <property type="match status" value="1"/>
</dbReference>